<dbReference type="GO" id="GO:0006417">
    <property type="term" value="P:regulation of translation"/>
    <property type="evidence" value="ECO:0007669"/>
    <property type="project" value="UniProtKB-KW"/>
</dbReference>
<dbReference type="SUPFAM" id="SSF55159">
    <property type="entry name" value="eIF1-like"/>
    <property type="match status" value="1"/>
</dbReference>
<gene>
    <name evidence="5" type="ORF">RAMLITH_00160</name>
</gene>
<dbReference type="Pfam" id="PF01253">
    <property type="entry name" value="SUI1"/>
    <property type="match status" value="1"/>
</dbReference>
<dbReference type="GO" id="GO:0003729">
    <property type="term" value="F:mRNA binding"/>
    <property type="evidence" value="ECO:0007669"/>
    <property type="project" value="TreeGrafter"/>
</dbReference>
<evidence type="ECO:0000256" key="2">
    <source>
        <dbReference type="ARBA" id="ARBA00022845"/>
    </source>
</evidence>
<dbReference type="PROSITE" id="PS50296">
    <property type="entry name" value="SUI1"/>
    <property type="match status" value="1"/>
</dbReference>
<keyword evidence="5" id="KW-0396">Initiation factor</keyword>
<dbReference type="InterPro" id="IPR036877">
    <property type="entry name" value="SUI1_dom_sf"/>
</dbReference>
<dbReference type="NCBIfam" id="NF005297">
    <property type="entry name" value="PRK06824.1"/>
    <property type="match status" value="1"/>
</dbReference>
<comment type="caution">
    <text evidence="5">The sequence shown here is derived from an EMBL/GenBank/DDBJ whole genome shotgun (WGS) entry which is preliminary data.</text>
</comment>
<dbReference type="RefSeq" id="WP_168105333.1">
    <property type="nucleotide sequence ID" value="NZ_VTOX01000001.1"/>
</dbReference>
<dbReference type="EMBL" id="VTOX01000001">
    <property type="protein sequence ID" value="NKE64219.1"/>
    <property type="molecule type" value="Genomic_DNA"/>
</dbReference>
<accession>A0A7X6DBP2</accession>
<dbReference type="InterPro" id="IPR005872">
    <property type="entry name" value="SUI1_arc_bac"/>
</dbReference>
<evidence type="ECO:0000256" key="1">
    <source>
        <dbReference type="ARBA" id="ARBA00005422"/>
    </source>
</evidence>
<dbReference type="PIRSF" id="PIRSF037511">
    <property type="entry name" value="Transl_init_SUI1_pro"/>
    <property type="match status" value="1"/>
</dbReference>
<protein>
    <submittedName>
        <fullName evidence="5">Translation initiation factor Sui1</fullName>
    </submittedName>
</protein>
<dbReference type="PANTHER" id="PTHR12789">
    <property type="entry name" value="DENSITY-REGULATED PROTEIN HOMOLOG"/>
    <property type="match status" value="1"/>
</dbReference>
<dbReference type="GO" id="GO:0002188">
    <property type="term" value="P:translation reinitiation"/>
    <property type="evidence" value="ECO:0007669"/>
    <property type="project" value="TreeGrafter"/>
</dbReference>
<dbReference type="AlphaFoldDB" id="A0A7X6DBP2"/>
<feature type="domain" description="SUI1" evidence="4">
    <location>
        <begin position="47"/>
        <end position="113"/>
    </location>
</feature>
<evidence type="ECO:0000259" key="4">
    <source>
        <dbReference type="PROSITE" id="PS50296"/>
    </source>
</evidence>
<organism evidence="5 6">
    <name type="scientific">Ramlibacter lithotrophicus</name>
    <dbReference type="NCBI Taxonomy" id="2606681"/>
    <lineage>
        <taxon>Bacteria</taxon>
        <taxon>Pseudomonadati</taxon>
        <taxon>Pseudomonadota</taxon>
        <taxon>Betaproteobacteria</taxon>
        <taxon>Burkholderiales</taxon>
        <taxon>Comamonadaceae</taxon>
        <taxon>Ramlibacter</taxon>
    </lineage>
</organism>
<dbReference type="NCBIfam" id="TIGR01158">
    <property type="entry name" value="SUI1_rel"/>
    <property type="match status" value="1"/>
</dbReference>
<proteinExistence type="inferred from homology"/>
<dbReference type="GO" id="GO:0003743">
    <property type="term" value="F:translation initiation factor activity"/>
    <property type="evidence" value="ECO:0007669"/>
    <property type="project" value="UniProtKB-KW"/>
</dbReference>
<dbReference type="CDD" id="cd11567">
    <property type="entry name" value="YciH_like"/>
    <property type="match status" value="1"/>
</dbReference>
<dbReference type="Proteomes" id="UP000521868">
    <property type="component" value="Unassembled WGS sequence"/>
</dbReference>
<dbReference type="Gene3D" id="3.30.780.10">
    <property type="entry name" value="SUI1-like domain"/>
    <property type="match status" value="1"/>
</dbReference>
<dbReference type="FunFam" id="3.30.780.10:FF:000002">
    <property type="entry name" value="Stress response translation initiation inhibitor"/>
    <property type="match status" value="1"/>
</dbReference>
<keyword evidence="3" id="KW-0648">Protein biosynthesis</keyword>
<reference evidence="5 6" key="1">
    <citation type="journal article" date="2020" name="Nature">
        <title>Bacterial chemolithoautotrophy via manganese oxidation.</title>
        <authorList>
            <person name="Yu H."/>
            <person name="Leadbetter J.R."/>
        </authorList>
    </citation>
    <scope>NUCLEOTIDE SEQUENCE [LARGE SCALE GENOMIC DNA]</scope>
    <source>
        <strain evidence="5 6">RBP-1</strain>
    </source>
</reference>
<name>A0A7X6DBP2_9BURK</name>
<evidence type="ECO:0000313" key="6">
    <source>
        <dbReference type="Proteomes" id="UP000521868"/>
    </source>
</evidence>
<dbReference type="PANTHER" id="PTHR12789:SF0">
    <property type="entry name" value="DENSITY-REGULATED PROTEIN"/>
    <property type="match status" value="1"/>
</dbReference>
<dbReference type="InterPro" id="IPR050318">
    <property type="entry name" value="DENR/SUI1_TIF"/>
</dbReference>
<evidence type="ECO:0000313" key="5">
    <source>
        <dbReference type="EMBL" id="NKE64219.1"/>
    </source>
</evidence>
<dbReference type="InterPro" id="IPR001950">
    <property type="entry name" value="SUI1"/>
</dbReference>
<keyword evidence="2" id="KW-0810">Translation regulation</keyword>
<keyword evidence="6" id="KW-1185">Reference proteome</keyword>
<evidence type="ECO:0000256" key="3">
    <source>
        <dbReference type="ARBA" id="ARBA00022917"/>
    </source>
</evidence>
<sequence>MAGIKPRSGGLVYSTDGGRMCPVCRRPLAQCGCRRAPARPAGDGVVRVSRESKGRGGKTVTLVRGLALDDAALAVLGQKLKAACGSGGTVKDGVIEVQGEHRERIVQLLQAQGLTAKIAGG</sequence>
<comment type="similarity">
    <text evidence="1">Belongs to the SUI1 family.</text>
</comment>
<dbReference type="GO" id="GO:0001731">
    <property type="term" value="P:formation of translation preinitiation complex"/>
    <property type="evidence" value="ECO:0007669"/>
    <property type="project" value="TreeGrafter"/>
</dbReference>